<feature type="region of interest" description="Disordered" evidence="1">
    <location>
        <begin position="1"/>
        <end position="114"/>
    </location>
</feature>
<evidence type="ECO:0000256" key="1">
    <source>
        <dbReference type="SAM" id="MobiDB-lite"/>
    </source>
</evidence>
<sequence>MHEDGSSPENRGRGGGKTSLPEAKEEQLVSYAQPVTREPSPEHGGSERTMERRTDPDCSTEKRTHCVSRLPDPEEEIHTGADDESVPWQTDLPEETPTPGRLSCKFWDGRSTLT</sequence>
<evidence type="ECO:0000313" key="2">
    <source>
        <dbReference type="EMBL" id="MPC63230.1"/>
    </source>
</evidence>
<dbReference type="EMBL" id="VSRR010020550">
    <property type="protein sequence ID" value="MPC63230.1"/>
    <property type="molecule type" value="Genomic_DNA"/>
</dbReference>
<organism evidence="2 3">
    <name type="scientific">Portunus trituberculatus</name>
    <name type="common">Swimming crab</name>
    <name type="synonym">Neptunus trituberculatus</name>
    <dbReference type="NCBI Taxonomy" id="210409"/>
    <lineage>
        <taxon>Eukaryota</taxon>
        <taxon>Metazoa</taxon>
        <taxon>Ecdysozoa</taxon>
        <taxon>Arthropoda</taxon>
        <taxon>Crustacea</taxon>
        <taxon>Multicrustacea</taxon>
        <taxon>Malacostraca</taxon>
        <taxon>Eumalacostraca</taxon>
        <taxon>Eucarida</taxon>
        <taxon>Decapoda</taxon>
        <taxon>Pleocyemata</taxon>
        <taxon>Brachyura</taxon>
        <taxon>Eubrachyura</taxon>
        <taxon>Portunoidea</taxon>
        <taxon>Portunidae</taxon>
        <taxon>Portuninae</taxon>
        <taxon>Portunus</taxon>
    </lineage>
</organism>
<dbReference type="AlphaFoldDB" id="A0A5B7GT50"/>
<gene>
    <name evidence="2" type="ORF">E2C01_057323</name>
</gene>
<dbReference type="Proteomes" id="UP000324222">
    <property type="component" value="Unassembled WGS sequence"/>
</dbReference>
<comment type="caution">
    <text evidence="2">The sequence shown here is derived from an EMBL/GenBank/DDBJ whole genome shotgun (WGS) entry which is preliminary data.</text>
</comment>
<keyword evidence="3" id="KW-1185">Reference proteome</keyword>
<reference evidence="2 3" key="1">
    <citation type="submission" date="2019-05" db="EMBL/GenBank/DDBJ databases">
        <title>Another draft genome of Portunus trituberculatus and its Hox gene families provides insights of decapod evolution.</title>
        <authorList>
            <person name="Jeong J.-H."/>
            <person name="Song I."/>
            <person name="Kim S."/>
            <person name="Choi T."/>
            <person name="Kim D."/>
            <person name="Ryu S."/>
            <person name="Kim W."/>
        </authorList>
    </citation>
    <scope>NUCLEOTIDE SEQUENCE [LARGE SCALE GENOMIC DNA]</scope>
    <source>
        <tissue evidence="2">Muscle</tissue>
    </source>
</reference>
<protein>
    <submittedName>
        <fullName evidence="2">Uncharacterized protein</fullName>
    </submittedName>
</protein>
<name>A0A5B7GT50_PORTR</name>
<evidence type="ECO:0000313" key="3">
    <source>
        <dbReference type="Proteomes" id="UP000324222"/>
    </source>
</evidence>
<proteinExistence type="predicted"/>
<accession>A0A5B7GT50</accession>
<feature type="compositionally biased region" description="Basic and acidic residues" evidence="1">
    <location>
        <begin position="39"/>
        <end position="64"/>
    </location>
</feature>